<dbReference type="InterPro" id="IPR036520">
    <property type="entry name" value="UPF0759_sf"/>
</dbReference>
<name>A0A931MIZ9_9BURK</name>
<evidence type="ECO:0000313" key="2">
    <source>
        <dbReference type="Proteomes" id="UP000651050"/>
    </source>
</evidence>
<dbReference type="EMBL" id="JADWYS010000001">
    <property type="protein sequence ID" value="MBG9390379.1"/>
    <property type="molecule type" value="Genomic_DNA"/>
</dbReference>
<keyword evidence="2" id="KW-1185">Reference proteome</keyword>
<dbReference type="Gene3D" id="3.20.20.410">
    <property type="entry name" value="Protein of unknown function UPF0759"/>
    <property type="match status" value="1"/>
</dbReference>
<evidence type="ECO:0000313" key="1">
    <source>
        <dbReference type="EMBL" id="MBG9390379.1"/>
    </source>
</evidence>
<comment type="caution">
    <text evidence="1">The sequence shown here is derived from an EMBL/GenBank/DDBJ whole genome shotgun (WGS) entry which is preliminary data.</text>
</comment>
<dbReference type="PANTHER" id="PTHR30348">
    <property type="entry name" value="UNCHARACTERIZED PROTEIN YECE"/>
    <property type="match status" value="1"/>
</dbReference>
<reference evidence="1" key="1">
    <citation type="submission" date="2020-11" db="EMBL/GenBank/DDBJ databases">
        <title>Bacterial whole genome sequence for Caenimonas sp. DR4.4.</title>
        <authorList>
            <person name="Le V."/>
            <person name="Ko S.-R."/>
            <person name="Ahn C.-Y."/>
            <person name="Oh H.-M."/>
        </authorList>
    </citation>
    <scope>NUCLEOTIDE SEQUENCE</scope>
    <source>
        <strain evidence="1">DR4.4</strain>
    </source>
</reference>
<proteinExistence type="predicted"/>
<dbReference type="Proteomes" id="UP000651050">
    <property type="component" value="Unassembled WGS sequence"/>
</dbReference>
<sequence length="296" mass="33706">MGNILIGSASWTDKTLIECGRFYPKGCSSAEARLRHYATQFPLVEVDSSYYGMPTPVNAQLWAQRTPEHFTFNVKAFRLFTGHQTSPVVLHKDLQQALGPDAPKVLYYKDTPREIADELWRRFSEALEPLRQAGKLGAVHFQFAPWVLRNREGMAHVAHCVEKMEGHLLSVEFRNKSWFGGENTARTLEFERRLGVAHTIVDGPQGFANSVPDIWEATHPRLALLRLHGRNHDTWNIKSNASSSRFDYWYSKEELAAMVPRIREVAGLADSLHIVFNTNYEDQGQVNAKLLMSLLQ</sequence>
<accession>A0A931MIZ9</accession>
<organism evidence="1 2">
    <name type="scientific">Caenimonas aquaedulcis</name>
    <dbReference type="NCBI Taxonomy" id="2793270"/>
    <lineage>
        <taxon>Bacteria</taxon>
        <taxon>Pseudomonadati</taxon>
        <taxon>Pseudomonadota</taxon>
        <taxon>Betaproteobacteria</taxon>
        <taxon>Burkholderiales</taxon>
        <taxon>Comamonadaceae</taxon>
        <taxon>Caenimonas</taxon>
    </lineage>
</organism>
<dbReference type="SUPFAM" id="SSF117396">
    <property type="entry name" value="TM1631-like"/>
    <property type="match status" value="1"/>
</dbReference>
<dbReference type="Pfam" id="PF01904">
    <property type="entry name" value="DUF72"/>
    <property type="match status" value="1"/>
</dbReference>
<dbReference type="PANTHER" id="PTHR30348:SF13">
    <property type="entry name" value="UPF0759 PROTEIN YUNF"/>
    <property type="match status" value="1"/>
</dbReference>
<dbReference type="AlphaFoldDB" id="A0A931MIZ9"/>
<dbReference type="RefSeq" id="WP_196988120.1">
    <property type="nucleotide sequence ID" value="NZ_JADWYS010000001.1"/>
</dbReference>
<gene>
    <name evidence="1" type="ORF">I5803_20280</name>
</gene>
<dbReference type="InterPro" id="IPR002763">
    <property type="entry name" value="DUF72"/>
</dbReference>
<protein>
    <submittedName>
        <fullName evidence="1">DUF72 domain-containing protein</fullName>
    </submittedName>
</protein>